<comment type="caution">
    <text evidence="7">The sequence shown here is derived from an EMBL/GenBank/DDBJ whole genome shotgun (WGS) entry which is preliminary data.</text>
</comment>
<evidence type="ECO:0000259" key="5">
    <source>
        <dbReference type="Pfam" id="PF10091"/>
    </source>
</evidence>
<keyword evidence="1" id="KW-0328">Glycosyltransferase</keyword>
<feature type="transmembrane region" description="Helical" evidence="3">
    <location>
        <begin position="947"/>
        <end position="972"/>
    </location>
</feature>
<feature type="domain" description="Glycoamylase-like" evidence="5">
    <location>
        <begin position="1367"/>
        <end position="1573"/>
    </location>
</feature>
<dbReference type="PANTHER" id="PTHR37469">
    <property type="entry name" value="CELLOBIONIC ACID PHOSPHORYLASE-RELATED"/>
    <property type="match status" value="1"/>
</dbReference>
<dbReference type="InterPro" id="IPR037820">
    <property type="entry name" value="GH94N_NdvB"/>
</dbReference>
<dbReference type="Gene3D" id="2.60.420.10">
    <property type="entry name" value="Maltose phosphorylase, domain 3"/>
    <property type="match status" value="1"/>
</dbReference>
<dbReference type="Pfam" id="PF06165">
    <property type="entry name" value="GH94_b-supersand"/>
    <property type="match status" value="2"/>
</dbReference>
<sequence length="2893" mass="328522">MKLIPSAHEIIANMRSYFQTTNLERSYLNEEPLRAELYSSDQMDRFGIALAGTHQLNTNPLKNHLLGRLAENEIILDEVRKLLNDSIKRKYHVTPAGEWLIDNYYLIEEHIRIAKTHFPKNYSETLPQLLNNISPGEIRIYDIVLQIISHSDGRIDMERLGGFIKSYQTVTNLLLGELWAIPIMLRLALIENIRRVSARIAIDRVDRNLADYWALKMIETAEKDPKNLILVIADMSRSNPPISSAFVSELTRQFRGKGPGLALALNWVEQQLSETGLTSNELINAENQKQAANQVSISNSIGSLRLLGAMDWRDFVENHSIVEKKLREDNNGIYSLMDFATRDRYRHIVENIAKKSTSSEFEVACIAIQLMQEHIVKNEDEEYASHVGYYLIGEGVAATKKMANFRAPFLKKIKQAFQRHNFFVYLTSIIVITIAISALILKKASAETNQFWLLGVIVIFALLCASQLAISVTNFFSTLLVKPYLLPRMDFSIEIPSAYRTLVVIPVMLINKGEIENLLEALEIRFLANRNKHLHFGLLTDFTDASQEILDEDSIFLTKVSEGILALNKKYQREENDLFYLFHRPRKWNPQQNTWMGYERKRGKISDLNGLLRGSSKECFSFIIGDQSVFPLIRFVITLDADTHLPLDTAWKLIGTMAHPLNRAWYNPNKKRITKGYGILQPRVTVSLPDNDGSLFTRMHGNEAGIDPYTRASSDVYQDLFSEGSFIGKGIYEIDIFRTVLDGKFAENSILSHDLLEGCYLRSGLVSDVQLFEKYPATYRSDMTRNIRWVRGDWQILSWMFPFVPGSDKHSHKNPLSALSRWKIFDNIRRSLIPLALTGLMLSGWMVLTSTLFWTILVTSIILIPIFISSAWDTIKKPKDIILLNHLKNSFRRIIDISGKTLFNFICFPYEAYANCKAIFVTIWRMLFTRKKMLEWHPFSNNIFTNILPFSASYYTMWVSPFLSIALFTFLLIYLPSNLIVALPVLLLWFIAPFITWWISKPLEKQVAIITDEQTNFLHKIARKTWGFFDSFVKETGNWLPPDNFQQQPIAILANRTSPTNIGIALLSNLTAYEFGYISISSFIQRTKDTLQSMTKMERFKGHFYNWYNIETLTPLQPKYISTVDSGNLIGHLMVLKQGIISLPNQKITGVNIFKGIRDTLLVLTDTLDEKDIGFLTDFRKDIDSICKGNVFNCDETKLQVTLLALHYSDAIEKINIKPESETYWWNVQMLKKFESINKELEMYNPWFILKDAPQKFASFDDNHDNSTLFTLTSSAHELQKKVLSQVRDKNTNTENEWLTLLEVAIANTIALANENSQSIEFLLQQCEEMSGVEWDFLYDKTSNLFTIGYNVQDHHTETGFYDLLASEARLCTYIGIAQGKLPEKSWFSLGRLLTNAGRNPILLSWSGSMFEYLMPLLVMPSFENTLLDQTCKAAVDWQIRYGKKMGKPWGISESGYNMVNANSEYQYRAFGAPGLGLKRGLEEDFVIAPYASALALMVSPKKACENLELLTQKGFEGRYGFYEAIDYTPSRQQRGQSNAIIYSFMAHHQGMTLLSLANLLLNKPLQKLFESEPQFRAILLLLQERIPTSTIFHSHTTDIADISYLSIGSETLVMNTADTPLPEVQLLSNGRYHVMVTNAGGGYSRWKELAVTRWREDCTQDNWGTFCYLQDLETGKYWSNMHQPTLKKGEKYEAAFSQSRVDFHTLSNEIECHTEIVVSPEDDIEMRRVTITNCSNIRKTIAITSYAELVIAPAASDIIQPAFSNLFVQTEILPSQHTILCTRRPRSVEEKAPWMFHLLSMEGKHAEEISYETDRMKFIGRGNTSQHPQAMKNLDKLSGSQGSVLDPIAAIRYRISLAPDESVAIDLVTGIAETREGCQGLINKYQDNKPHKDRVFEMAWTHSQVVLRQINASEADAQLYGRLASSILFTNASLRAEPAILINNHRQQSGLWGYSISGDLPIVLLKIAKQVNMQLVIQMVQAHAYWRLKGLQVDLVIWNEEHSGYRQIFQNEIGALIPVELKDRPGGIFVRASDQISNEDRILFETVARINISDNGGTLADHVKRKQLARVAIPYAVALKKYEPSLETLSLPDDLVFLNDFGGFSPDGSEYIIGINNKKTTPAPWVNVLANPDFGTVVSESGSAYTWTENAHELRLTPWHNDPVSDKGGEVFYLRDEETGHYWTTTLLPAGGSSLYITRHGFGYSIFEHLEAGIYTEMCVFVDIEEAVKFTILKIRNQSGRPRKLSATGYTEWVLGDTSTKTAMHIHTEIDADSGALFAKNPYSTEFSKRVAFFDVDYIKKTYTADRSEFIGRNGSLRNPDAMRRIKLSGKVGLALDPCSAIQVPIDLLSGEEQEIVFRLGAGKDNNSTSSLVRQFQGATIAQNAFEKVKKYWASIVGTVQVETPDTAINIITNGWLTYQTISSRLWGRSGFYQSGGAFGFRDQLQDVLSLLHAAPQLARKQIIRCAQHQFKEGDVQHWWHPPIGRGVRTRITDDFLWLPFVTSLYISHTGDNSILNESASFLDGRMLNQEEHSYFDLPIVSDRSASIYDHCVLAIKHAFNYGVHGLPLIGGGDWNDGFDKVGEGGKGESVWMAFFLYEILMQFSHTAVINNDTSFAGTCQSEAAILKQNIENHAWDGDWYKRAWFDDGTPLGSIVNEECKIDSIAQSWSVLSGAGTSDRMNIAMESAYNKLVEKETGIIKLLEPSFDKSALNPGYIKGYVPGIRENGGQYTHAAIWMIMAFAKLNNNERVWELLQMINPINHGKTAKDIGIYKVEPYVIAADVYAGNQHAGRGGWTWYTGSAGWMYRLITESFLGIQKSGNELTLMPCIPKDWELYKVHYRYMNTMYHIAITKDSQIESMEIIVDGVLQANAVITLNDDTIEHMVEVLLPR</sequence>
<organism evidence="7 8">
    <name type="scientific">Limnovirga soli</name>
    <dbReference type="NCBI Taxonomy" id="2656915"/>
    <lineage>
        <taxon>Bacteria</taxon>
        <taxon>Pseudomonadati</taxon>
        <taxon>Bacteroidota</taxon>
        <taxon>Chitinophagia</taxon>
        <taxon>Chitinophagales</taxon>
        <taxon>Chitinophagaceae</taxon>
        <taxon>Limnovirga</taxon>
    </lineage>
</organism>
<dbReference type="GO" id="GO:0005975">
    <property type="term" value="P:carbohydrate metabolic process"/>
    <property type="evidence" value="ECO:0007669"/>
    <property type="project" value="InterPro"/>
</dbReference>
<dbReference type="InterPro" id="IPR008928">
    <property type="entry name" value="6-hairpin_glycosidase_sf"/>
</dbReference>
<proteinExistence type="predicted"/>
<keyword evidence="2" id="KW-0808">Transferase</keyword>
<dbReference type="InterPro" id="IPR033432">
    <property type="entry name" value="GH94_catalytic"/>
</dbReference>
<dbReference type="InterPro" id="IPR012341">
    <property type="entry name" value="6hp_glycosidase-like_sf"/>
</dbReference>
<feature type="transmembrane region" description="Helical" evidence="3">
    <location>
        <begin position="854"/>
        <end position="872"/>
    </location>
</feature>
<feature type="transmembrane region" description="Helical" evidence="3">
    <location>
        <begin position="979"/>
        <end position="999"/>
    </location>
</feature>
<evidence type="ECO:0000256" key="3">
    <source>
        <dbReference type="SAM" id="Phobius"/>
    </source>
</evidence>
<protein>
    <submittedName>
        <fullName evidence="7">Cyclic beta 1-2 glucan synthetase</fullName>
    </submittedName>
</protein>
<evidence type="ECO:0000313" key="7">
    <source>
        <dbReference type="EMBL" id="NNV54871.1"/>
    </source>
</evidence>
<feature type="domain" description="Glycosyl hydrolase 94 supersandwich" evidence="4">
    <location>
        <begin position="2111"/>
        <end position="2378"/>
    </location>
</feature>
<dbReference type="InterPro" id="IPR037018">
    <property type="entry name" value="GH65_N"/>
</dbReference>
<dbReference type="Gene3D" id="1.50.10.140">
    <property type="match status" value="2"/>
</dbReference>
<keyword evidence="3" id="KW-0472">Membrane</keyword>
<gene>
    <name evidence="7" type="ORF">GD597_05300</name>
</gene>
<dbReference type="GO" id="GO:0016757">
    <property type="term" value="F:glycosyltransferase activity"/>
    <property type="evidence" value="ECO:0007669"/>
    <property type="project" value="UniProtKB-KW"/>
</dbReference>
<dbReference type="SMART" id="SM01068">
    <property type="entry name" value="CBM_X"/>
    <property type="match status" value="2"/>
</dbReference>
<dbReference type="Pfam" id="PF17167">
    <property type="entry name" value="Glyco_hydro_94"/>
    <property type="match status" value="1"/>
</dbReference>
<dbReference type="Gene3D" id="1.50.10.10">
    <property type="match status" value="1"/>
</dbReference>
<evidence type="ECO:0000259" key="6">
    <source>
        <dbReference type="Pfam" id="PF17167"/>
    </source>
</evidence>
<dbReference type="InterPro" id="IPR010383">
    <property type="entry name" value="Glyco_hydrolase_94_b-supersand"/>
</dbReference>
<feature type="domain" description="Glycosyl hydrolase 94 catalytic" evidence="6">
    <location>
        <begin position="2393"/>
        <end position="2817"/>
    </location>
</feature>
<dbReference type="EMBL" id="WHPF01000003">
    <property type="protein sequence ID" value="NNV54871.1"/>
    <property type="molecule type" value="Genomic_DNA"/>
</dbReference>
<keyword evidence="3" id="KW-0812">Transmembrane</keyword>
<dbReference type="SUPFAM" id="SSF48208">
    <property type="entry name" value="Six-hairpin glycosidases"/>
    <property type="match status" value="1"/>
</dbReference>
<dbReference type="CDD" id="cd11756">
    <property type="entry name" value="GH94N_ChvB_NdvB_1_like"/>
    <property type="match status" value="1"/>
</dbReference>
<keyword evidence="8" id="KW-1185">Reference proteome</keyword>
<dbReference type="SUPFAM" id="SSF74650">
    <property type="entry name" value="Galactose mutarotase-like"/>
    <property type="match status" value="2"/>
</dbReference>
<name>A0A8J8FFA9_9BACT</name>
<dbReference type="InterPro" id="IPR052047">
    <property type="entry name" value="GH94_Enzymes"/>
</dbReference>
<dbReference type="GO" id="GO:0030246">
    <property type="term" value="F:carbohydrate binding"/>
    <property type="evidence" value="ECO:0007669"/>
    <property type="project" value="InterPro"/>
</dbReference>
<feature type="transmembrane region" description="Helical" evidence="3">
    <location>
        <begin position="902"/>
        <end position="927"/>
    </location>
</feature>
<dbReference type="Gene3D" id="2.70.98.40">
    <property type="entry name" value="Glycoside hydrolase, family 65, N-terminal domain"/>
    <property type="match status" value="2"/>
</dbReference>
<dbReference type="InterPro" id="IPR037824">
    <property type="entry name" value="GH94N_2_NdvB"/>
</dbReference>
<keyword evidence="3" id="KW-1133">Transmembrane helix</keyword>
<feature type="domain" description="Glycosyl hydrolase 94 supersandwich" evidence="4">
    <location>
        <begin position="1615"/>
        <end position="1888"/>
    </location>
</feature>
<dbReference type="PANTHER" id="PTHR37469:SF2">
    <property type="entry name" value="CELLOBIONIC ACID PHOSPHORYLASE"/>
    <property type="match status" value="1"/>
</dbReference>
<dbReference type="RefSeq" id="WP_171606786.1">
    <property type="nucleotide sequence ID" value="NZ_WHPF01000003.1"/>
</dbReference>
<reference evidence="7" key="1">
    <citation type="submission" date="2019-10" db="EMBL/GenBank/DDBJ databases">
        <title>Draft genome sequence of Panacibacter sp. KCS-6.</title>
        <authorList>
            <person name="Yim K.J."/>
        </authorList>
    </citation>
    <scope>NUCLEOTIDE SEQUENCE</scope>
    <source>
        <strain evidence="7">KCS-6</strain>
    </source>
</reference>
<dbReference type="InterPro" id="IPR011013">
    <property type="entry name" value="Gal_mutarotase_sf_dom"/>
</dbReference>
<accession>A0A8J8FFA9</accession>
<dbReference type="Proteomes" id="UP000598971">
    <property type="component" value="Unassembled WGS sequence"/>
</dbReference>
<feature type="transmembrane region" description="Helical" evidence="3">
    <location>
        <begin position="453"/>
        <end position="481"/>
    </location>
</feature>
<dbReference type="InterPro" id="IPR019282">
    <property type="entry name" value="Glycoamylase-like_cons_dom"/>
</dbReference>
<evidence type="ECO:0000256" key="2">
    <source>
        <dbReference type="ARBA" id="ARBA00022679"/>
    </source>
</evidence>
<evidence type="ECO:0000259" key="4">
    <source>
        <dbReference type="Pfam" id="PF06165"/>
    </source>
</evidence>
<feature type="transmembrane region" description="Helical" evidence="3">
    <location>
        <begin position="422"/>
        <end position="441"/>
    </location>
</feature>
<dbReference type="Pfam" id="PF10091">
    <property type="entry name" value="Glycoamylase"/>
    <property type="match status" value="1"/>
</dbReference>
<evidence type="ECO:0000256" key="1">
    <source>
        <dbReference type="ARBA" id="ARBA00022676"/>
    </source>
</evidence>
<evidence type="ECO:0000313" key="8">
    <source>
        <dbReference type="Proteomes" id="UP000598971"/>
    </source>
</evidence>
<dbReference type="CDD" id="cd11753">
    <property type="entry name" value="GH94N_ChvB_NdvB_2_like"/>
    <property type="match status" value="1"/>
</dbReference>